<keyword evidence="4" id="KW-1185">Reference proteome</keyword>
<evidence type="ECO:0000256" key="2">
    <source>
        <dbReference type="SAM" id="SignalP"/>
    </source>
</evidence>
<organism evidence="3 4">
    <name type="scientific">Arthrobotrys conoides</name>
    <dbReference type="NCBI Taxonomy" id="74498"/>
    <lineage>
        <taxon>Eukaryota</taxon>
        <taxon>Fungi</taxon>
        <taxon>Dikarya</taxon>
        <taxon>Ascomycota</taxon>
        <taxon>Pezizomycotina</taxon>
        <taxon>Orbiliomycetes</taxon>
        <taxon>Orbiliales</taxon>
        <taxon>Orbiliaceae</taxon>
        <taxon>Arthrobotrys</taxon>
    </lineage>
</organism>
<keyword evidence="2" id="KW-0732">Signal</keyword>
<feature type="compositionally biased region" description="Acidic residues" evidence="1">
    <location>
        <begin position="380"/>
        <end position="439"/>
    </location>
</feature>
<dbReference type="Proteomes" id="UP001307849">
    <property type="component" value="Unassembled WGS sequence"/>
</dbReference>
<evidence type="ECO:0000313" key="3">
    <source>
        <dbReference type="EMBL" id="KAK6504415.1"/>
    </source>
</evidence>
<sequence length="450" mass="49701">MHFSTLLTTATVALFGLTEVASGHMVVFDAWGSNRPKIHGYGLGFSQKNNRKKVFGRILDVAVFDRTVLHDKNNATYLNNGCGFSGNSVGYYYKTKKPAVWSSQKRKKFFFERKSDPEGRIVVPRHVEALSVQERQGKSRKRYGPKDQHKVKTGIPKVAAGRTLVVLTRALRQGPRMITARIDYKGNAQTWTKQLKLLGCAPPGKVITPGCSPAKFGKFYTKFKFQLPPNMDCRGAFGVNKGIKNICMVRVQDALSHKGPFGACIPIQQKKPPATRKVVRKTTVAGRATTVTEIVTAATPVPQPVTTSTTTIVETITQPPRPTVTVRVVKVPSLPYTYVIYVNGKAVPTKATKVNQVITETVTVFGKPVVETATIIQKDEFEDETGGDEGGDDNETDPDLKDEAEDEDDTPPDDGDDESSGDENGDDEEDIELDDDDDMNYARKLRFLRD</sequence>
<dbReference type="PANTHER" id="PTHR34618:SF1">
    <property type="entry name" value="SECRETED PROTEIN"/>
    <property type="match status" value="1"/>
</dbReference>
<reference evidence="3 4" key="1">
    <citation type="submission" date="2019-10" db="EMBL/GenBank/DDBJ databases">
        <authorList>
            <person name="Palmer J.M."/>
        </authorList>
    </citation>
    <scope>NUCLEOTIDE SEQUENCE [LARGE SCALE GENOMIC DNA]</scope>
    <source>
        <strain evidence="3 4">TWF506</strain>
    </source>
</reference>
<accession>A0AAN8RM97</accession>
<proteinExistence type="predicted"/>
<dbReference type="PANTHER" id="PTHR34618">
    <property type="entry name" value="SURFACE PROTEIN MAS1, PUTATIVE-RELATED"/>
    <property type="match status" value="1"/>
</dbReference>
<dbReference type="AlphaFoldDB" id="A0AAN8RM97"/>
<feature type="region of interest" description="Disordered" evidence="1">
    <location>
        <begin position="375"/>
        <end position="450"/>
    </location>
</feature>
<feature type="chain" id="PRO_5042933426" evidence="2">
    <location>
        <begin position="24"/>
        <end position="450"/>
    </location>
</feature>
<dbReference type="EMBL" id="JAVHJM010000010">
    <property type="protein sequence ID" value="KAK6504415.1"/>
    <property type="molecule type" value="Genomic_DNA"/>
</dbReference>
<dbReference type="InterPro" id="IPR021476">
    <property type="entry name" value="Egh16-like"/>
</dbReference>
<protein>
    <submittedName>
        <fullName evidence="3">Uncharacterized protein</fullName>
    </submittedName>
</protein>
<feature type="signal peptide" evidence="2">
    <location>
        <begin position="1"/>
        <end position="23"/>
    </location>
</feature>
<gene>
    <name evidence="3" type="ORF">TWF506_002614</name>
</gene>
<name>A0AAN8RM97_9PEZI</name>
<dbReference type="Pfam" id="PF11327">
    <property type="entry name" value="Egh16-like"/>
    <property type="match status" value="1"/>
</dbReference>
<comment type="caution">
    <text evidence="3">The sequence shown here is derived from an EMBL/GenBank/DDBJ whole genome shotgun (WGS) entry which is preliminary data.</text>
</comment>
<evidence type="ECO:0000256" key="1">
    <source>
        <dbReference type="SAM" id="MobiDB-lite"/>
    </source>
</evidence>
<evidence type="ECO:0000313" key="4">
    <source>
        <dbReference type="Proteomes" id="UP001307849"/>
    </source>
</evidence>